<evidence type="ECO:0000313" key="1">
    <source>
        <dbReference type="EMBL" id="QIN78635.1"/>
    </source>
</evidence>
<keyword evidence="2" id="KW-1185">Reference proteome</keyword>
<dbReference type="Gene3D" id="2.160.10.10">
    <property type="entry name" value="Hexapeptide repeat proteins"/>
    <property type="match status" value="2"/>
</dbReference>
<name>A0A6G8PWS5_9ACTN</name>
<organism evidence="1 2">
    <name type="scientific">Rubrobacter marinus</name>
    <dbReference type="NCBI Taxonomy" id="2653852"/>
    <lineage>
        <taxon>Bacteria</taxon>
        <taxon>Bacillati</taxon>
        <taxon>Actinomycetota</taxon>
        <taxon>Rubrobacteria</taxon>
        <taxon>Rubrobacterales</taxon>
        <taxon>Rubrobacteraceae</taxon>
        <taxon>Rubrobacter</taxon>
    </lineage>
</organism>
<proteinExistence type="predicted"/>
<dbReference type="EMBL" id="CP045121">
    <property type="protein sequence ID" value="QIN78635.1"/>
    <property type="molecule type" value="Genomic_DNA"/>
</dbReference>
<dbReference type="AlphaFoldDB" id="A0A6G8PWS5"/>
<sequence>MAPLVELFGDVRIGERSFVASNTILRASPDHSVAIGNETNAQDNIIVRALQESSTVGDRTSLAHHAIIRDSEVGDFAFVGFNSEIINSTLENGAFVLHGATVENVTIPENSLVGPGEEITTQEQADALPEADASTEEFREGVLDVNAEFAEGYIELYETEGYETVVNVTGPNPATSFNERAEPEVAEPFEIQEFVRIVGDVRIGPNAQIGQRTAIRADEGSPIIIGANADLDDRVTFHALEETDIQVGDDLTSSEDVVFHGPLQMGNGVSAEDRAVVFRAIVEDDVQIGEDVVIAGPALEEGEELSFTIPAGSVIPDGSIITDEESLQQAIAGNPVTGDELAAAEVAQMDPHSH</sequence>
<dbReference type="InterPro" id="IPR052265">
    <property type="entry name" value="Gamma-CA"/>
</dbReference>
<protein>
    <submittedName>
        <fullName evidence="1">Carbonate dehydratase</fullName>
    </submittedName>
</protein>
<dbReference type="PANTHER" id="PTHR43360:SF1">
    <property type="entry name" value="CARBOXYSOME ASSEMBLY PROTEIN CCMM"/>
    <property type="match status" value="1"/>
</dbReference>
<dbReference type="Proteomes" id="UP000502706">
    <property type="component" value="Chromosome"/>
</dbReference>
<dbReference type="KEGG" id="rmar:GBA65_09000"/>
<dbReference type="SUPFAM" id="SSF51161">
    <property type="entry name" value="Trimeric LpxA-like enzymes"/>
    <property type="match status" value="2"/>
</dbReference>
<reference evidence="1 2" key="1">
    <citation type="submission" date="2019-10" db="EMBL/GenBank/DDBJ databases">
        <title>Rubrobacter sp nov SCSIO 52915 isolated from a deep-sea sediment in the South China Sea.</title>
        <authorList>
            <person name="Chen R.W."/>
        </authorList>
    </citation>
    <scope>NUCLEOTIDE SEQUENCE [LARGE SCALE GENOMIC DNA]</scope>
    <source>
        <strain evidence="1 2">SCSIO 52915</strain>
    </source>
</reference>
<dbReference type="PANTHER" id="PTHR43360">
    <property type="entry name" value="CARBON DIOXIDE CONCENTRATING MECHANISM PROTEIN CCMM"/>
    <property type="match status" value="1"/>
</dbReference>
<gene>
    <name evidence="1" type="ORF">GBA65_09000</name>
</gene>
<evidence type="ECO:0000313" key="2">
    <source>
        <dbReference type="Proteomes" id="UP000502706"/>
    </source>
</evidence>
<dbReference type="InterPro" id="IPR011004">
    <property type="entry name" value="Trimer_LpxA-like_sf"/>
</dbReference>
<accession>A0A6G8PWS5</accession>